<feature type="transmembrane region" description="Helical" evidence="12">
    <location>
        <begin position="47"/>
        <end position="69"/>
    </location>
</feature>
<dbReference type="SUPFAM" id="SSF158472">
    <property type="entry name" value="HAMP domain-like"/>
    <property type="match status" value="1"/>
</dbReference>
<comment type="catalytic activity">
    <reaction evidence="1">
        <text>ATP + protein L-histidine = ADP + protein N-phospho-L-histidine.</text>
        <dbReference type="EC" id="2.7.13.3"/>
    </reaction>
</comment>
<dbReference type="GO" id="GO:0005886">
    <property type="term" value="C:plasma membrane"/>
    <property type="evidence" value="ECO:0007669"/>
    <property type="project" value="UniProtKB-SubCell"/>
</dbReference>
<reference evidence="15 16" key="1">
    <citation type="submission" date="2010-07" db="EMBL/GenBank/DDBJ databases">
        <title>The draft genome of Paenibacillus curdlanolyticus YK9.</title>
        <authorList>
            <consortium name="US DOE Joint Genome Institute (JGI-PGF)"/>
            <person name="Lucas S."/>
            <person name="Copeland A."/>
            <person name="Lapidus A."/>
            <person name="Cheng J.-F."/>
            <person name="Bruce D."/>
            <person name="Goodwin L."/>
            <person name="Pitluck S."/>
            <person name="Land M.L."/>
            <person name="Hauser L."/>
            <person name="Chang Y.-J."/>
            <person name="Jeffries C."/>
            <person name="Anderson I.J."/>
            <person name="Johnson E."/>
            <person name="Loganathan U."/>
            <person name="Mulhopadhyay B."/>
            <person name="Kyrpides N."/>
            <person name="Woyke T.J."/>
        </authorList>
    </citation>
    <scope>NUCLEOTIDE SEQUENCE [LARGE SCALE GENOMIC DNA]</scope>
    <source>
        <strain evidence="15 16">YK9</strain>
    </source>
</reference>
<keyword evidence="4" id="KW-1003">Cell membrane</keyword>
<keyword evidence="7" id="KW-0547">Nucleotide-binding</keyword>
<dbReference type="Pfam" id="PF00672">
    <property type="entry name" value="HAMP"/>
    <property type="match status" value="1"/>
</dbReference>
<dbReference type="FunFam" id="3.30.565.10:FF:000006">
    <property type="entry name" value="Sensor histidine kinase WalK"/>
    <property type="match status" value="1"/>
</dbReference>
<evidence type="ECO:0000256" key="3">
    <source>
        <dbReference type="ARBA" id="ARBA00012438"/>
    </source>
</evidence>
<feature type="domain" description="Histidine kinase" evidence="13">
    <location>
        <begin position="138"/>
        <end position="356"/>
    </location>
</feature>
<dbReference type="InterPro" id="IPR036890">
    <property type="entry name" value="HATPase_C_sf"/>
</dbReference>
<dbReference type="Proteomes" id="UP000005387">
    <property type="component" value="Unassembled WGS sequence"/>
</dbReference>
<keyword evidence="8 15" id="KW-0418">Kinase</keyword>
<evidence type="ECO:0000256" key="9">
    <source>
        <dbReference type="ARBA" id="ARBA00022840"/>
    </source>
</evidence>
<dbReference type="InterPro" id="IPR004358">
    <property type="entry name" value="Sig_transdc_His_kin-like_C"/>
</dbReference>
<evidence type="ECO:0000256" key="12">
    <source>
        <dbReference type="SAM" id="Phobius"/>
    </source>
</evidence>
<accession>E0IF26</accession>
<dbReference type="InterPro" id="IPR036097">
    <property type="entry name" value="HisK_dim/P_sf"/>
</dbReference>
<dbReference type="InterPro" id="IPR005467">
    <property type="entry name" value="His_kinase_dom"/>
</dbReference>
<keyword evidence="5" id="KW-0597">Phosphoprotein</keyword>
<evidence type="ECO:0000313" key="16">
    <source>
        <dbReference type="Proteomes" id="UP000005387"/>
    </source>
</evidence>
<evidence type="ECO:0000256" key="8">
    <source>
        <dbReference type="ARBA" id="ARBA00022777"/>
    </source>
</evidence>
<dbReference type="InterPro" id="IPR003594">
    <property type="entry name" value="HATPase_dom"/>
</dbReference>
<keyword evidence="10" id="KW-0902">Two-component regulatory system</keyword>
<dbReference type="PROSITE" id="PS50885">
    <property type="entry name" value="HAMP"/>
    <property type="match status" value="1"/>
</dbReference>
<dbReference type="EC" id="2.7.13.3" evidence="3"/>
<dbReference type="PROSITE" id="PS50109">
    <property type="entry name" value="HIS_KIN"/>
    <property type="match status" value="1"/>
</dbReference>
<dbReference type="PANTHER" id="PTHR45453">
    <property type="entry name" value="PHOSPHATE REGULON SENSOR PROTEIN PHOR"/>
    <property type="match status" value="1"/>
</dbReference>
<dbReference type="SUPFAM" id="SSF47384">
    <property type="entry name" value="Homodimeric domain of signal transducing histidine kinase"/>
    <property type="match status" value="1"/>
</dbReference>
<dbReference type="Pfam" id="PF00512">
    <property type="entry name" value="HisKA"/>
    <property type="match status" value="1"/>
</dbReference>
<dbReference type="GO" id="GO:0000155">
    <property type="term" value="F:phosphorelay sensor kinase activity"/>
    <property type="evidence" value="ECO:0007669"/>
    <property type="project" value="InterPro"/>
</dbReference>
<feature type="transmembrane region" description="Helical" evidence="12">
    <location>
        <begin position="9"/>
        <end position="27"/>
    </location>
</feature>
<evidence type="ECO:0000256" key="4">
    <source>
        <dbReference type="ARBA" id="ARBA00022475"/>
    </source>
</evidence>
<evidence type="ECO:0000256" key="7">
    <source>
        <dbReference type="ARBA" id="ARBA00022741"/>
    </source>
</evidence>
<evidence type="ECO:0000259" key="14">
    <source>
        <dbReference type="PROSITE" id="PS50885"/>
    </source>
</evidence>
<dbReference type="InterPro" id="IPR003661">
    <property type="entry name" value="HisK_dim/P_dom"/>
</dbReference>
<dbReference type="eggNOG" id="COG5002">
    <property type="taxonomic scope" value="Bacteria"/>
</dbReference>
<dbReference type="OrthoDB" id="335833at2"/>
<proteinExistence type="predicted"/>
<feature type="domain" description="HAMP" evidence="14">
    <location>
        <begin position="71"/>
        <end position="123"/>
    </location>
</feature>
<keyword evidence="12" id="KW-0812">Transmembrane</keyword>
<protein>
    <recommendedName>
        <fullName evidence="3">histidine kinase</fullName>
        <ecNumber evidence="3">2.7.13.3</ecNumber>
    </recommendedName>
</protein>
<dbReference type="STRING" id="717606.PaecuDRAFT_4267"/>
<evidence type="ECO:0000313" key="15">
    <source>
        <dbReference type="EMBL" id="EFM08802.1"/>
    </source>
</evidence>
<keyword evidence="6" id="KW-0808">Transferase</keyword>
<dbReference type="GO" id="GO:0016036">
    <property type="term" value="P:cellular response to phosphate starvation"/>
    <property type="evidence" value="ECO:0007669"/>
    <property type="project" value="TreeGrafter"/>
</dbReference>
<dbReference type="Pfam" id="PF02518">
    <property type="entry name" value="HATPase_c"/>
    <property type="match status" value="1"/>
</dbReference>
<comment type="subcellular location">
    <subcellularLocation>
        <location evidence="2">Cell membrane</location>
        <topology evidence="2">Multi-pass membrane protein</topology>
    </subcellularLocation>
</comment>
<dbReference type="Gene3D" id="3.30.565.10">
    <property type="entry name" value="Histidine kinase-like ATPase, C-terminal domain"/>
    <property type="match status" value="1"/>
</dbReference>
<keyword evidence="16" id="KW-1185">Reference proteome</keyword>
<keyword evidence="12" id="KW-1133">Transmembrane helix</keyword>
<dbReference type="InterPro" id="IPR050351">
    <property type="entry name" value="BphY/WalK/GraS-like"/>
</dbReference>
<dbReference type="PRINTS" id="PR00344">
    <property type="entry name" value="BCTRLSENSOR"/>
</dbReference>
<dbReference type="SUPFAM" id="SSF55874">
    <property type="entry name" value="ATPase domain of HSP90 chaperone/DNA topoisomerase II/histidine kinase"/>
    <property type="match status" value="1"/>
</dbReference>
<sequence length="359" mass="39273">MRTVRIRTFTLFSLFLILTIPWLFYVAAHFTVTGTLNLEQRSPGERLIVPISAAVAGLVLAFVLVGGAMRRRLLQPLEQMSAAAREIAGGAWEQQLPLSRIKEIAEVRDSFHVMVKGLQASNQKQAELEAERRFVIAAVAHDLRTPLFALRGYLDGIEQGIANSPEKLEKYLAVCKEKSVQLDRLVEDLFTFTKIEYVEAELPCSRVDLQVILQTTIDSLLPLARQKQLSIMTDFAQGDAAVAGDAHLLERAIANLLDNAIRHTPAHGQIRVQCGKDGDNVTFAIRDAGPGFSAEDLQRAFEPLYRGEQSRNRSTGGAGLGLTIARKIVRRHGGELSIANDAAGGACLSGWIAACYGSN</sequence>
<dbReference type="CDD" id="cd00075">
    <property type="entry name" value="HATPase"/>
    <property type="match status" value="1"/>
</dbReference>
<dbReference type="GO" id="GO:0005524">
    <property type="term" value="F:ATP binding"/>
    <property type="evidence" value="ECO:0007669"/>
    <property type="project" value="UniProtKB-KW"/>
</dbReference>
<evidence type="ECO:0000256" key="2">
    <source>
        <dbReference type="ARBA" id="ARBA00004651"/>
    </source>
</evidence>
<keyword evidence="11 12" id="KW-0472">Membrane</keyword>
<gene>
    <name evidence="15" type="ORF">PaecuDRAFT_4267</name>
</gene>
<evidence type="ECO:0000256" key="6">
    <source>
        <dbReference type="ARBA" id="ARBA00022679"/>
    </source>
</evidence>
<evidence type="ECO:0000256" key="11">
    <source>
        <dbReference type="ARBA" id="ARBA00023136"/>
    </source>
</evidence>
<dbReference type="PANTHER" id="PTHR45453:SF1">
    <property type="entry name" value="PHOSPHATE REGULON SENSOR PROTEIN PHOR"/>
    <property type="match status" value="1"/>
</dbReference>
<dbReference type="GO" id="GO:0004721">
    <property type="term" value="F:phosphoprotein phosphatase activity"/>
    <property type="evidence" value="ECO:0007669"/>
    <property type="project" value="TreeGrafter"/>
</dbReference>
<evidence type="ECO:0000256" key="5">
    <source>
        <dbReference type="ARBA" id="ARBA00022553"/>
    </source>
</evidence>
<dbReference type="RefSeq" id="WP_006040250.1">
    <property type="nucleotide sequence ID" value="NZ_AEDD01000013.1"/>
</dbReference>
<dbReference type="Gene3D" id="6.10.340.10">
    <property type="match status" value="1"/>
</dbReference>
<dbReference type="SMART" id="SM00388">
    <property type="entry name" value="HisKA"/>
    <property type="match status" value="1"/>
</dbReference>
<dbReference type="SMART" id="SM00387">
    <property type="entry name" value="HATPase_c"/>
    <property type="match status" value="1"/>
</dbReference>
<organism evidence="15 16">
    <name type="scientific">Paenibacillus curdlanolyticus YK9</name>
    <dbReference type="NCBI Taxonomy" id="717606"/>
    <lineage>
        <taxon>Bacteria</taxon>
        <taxon>Bacillati</taxon>
        <taxon>Bacillota</taxon>
        <taxon>Bacilli</taxon>
        <taxon>Bacillales</taxon>
        <taxon>Paenibacillaceae</taxon>
        <taxon>Paenibacillus</taxon>
    </lineage>
</organism>
<name>E0IF26_9BACL</name>
<dbReference type="CDD" id="cd06225">
    <property type="entry name" value="HAMP"/>
    <property type="match status" value="1"/>
</dbReference>
<keyword evidence="9" id="KW-0067">ATP-binding</keyword>
<evidence type="ECO:0000256" key="1">
    <source>
        <dbReference type="ARBA" id="ARBA00000085"/>
    </source>
</evidence>
<dbReference type="EMBL" id="AEDD01000013">
    <property type="protein sequence ID" value="EFM08802.1"/>
    <property type="molecule type" value="Genomic_DNA"/>
</dbReference>
<dbReference type="Gene3D" id="1.10.287.130">
    <property type="match status" value="1"/>
</dbReference>
<evidence type="ECO:0000256" key="10">
    <source>
        <dbReference type="ARBA" id="ARBA00023012"/>
    </source>
</evidence>
<dbReference type="AlphaFoldDB" id="E0IF26"/>
<dbReference type="SMART" id="SM00304">
    <property type="entry name" value="HAMP"/>
    <property type="match status" value="1"/>
</dbReference>
<dbReference type="InterPro" id="IPR003660">
    <property type="entry name" value="HAMP_dom"/>
</dbReference>
<evidence type="ECO:0000259" key="13">
    <source>
        <dbReference type="PROSITE" id="PS50109"/>
    </source>
</evidence>
<dbReference type="CDD" id="cd00082">
    <property type="entry name" value="HisKA"/>
    <property type="match status" value="1"/>
</dbReference>